<evidence type="ECO:0000256" key="4">
    <source>
        <dbReference type="ARBA" id="ARBA00014130"/>
    </source>
</evidence>
<evidence type="ECO:0000256" key="5">
    <source>
        <dbReference type="ARBA" id="ARBA00022490"/>
    </source>
</evidence>
<comment type="similarity">
    <text evidence="3">Belongs to the GORAB family.</text>
</comment>
<dbReference type="PANTHER" id="PTHR21470:SF2">
    <property type="entry name" value="RAB6-INTERACTING GOLGIN"/>
    <property type="match status" value="1"/>
</dbReference>
<keyword evidence="6" id="KW-0333">Golgi apparatus</keyword>
<feature type="compositionally biased region" description="Basic and acidic residues" evidence="10">
    <location>
        <begin position="54"/>
        <end position="70"/>
    </location>
</feature>
<feature type="compositionally biased region" description="Polar residues" evidence="10">
    <location>
        <begin position="320"/>
        <end position="340"/>
    </location>
</feature>
<dbReference type="GO" id="GO:1905515">
    <property type="term" value="P:non-motile cilium assembly"/>
    <property type="evidence" value="ECO:0007669"/>
    <property type="project" value="TreeGrafter"/>
</dbReference>
<keyword evidence="7" id="KW-0175">Coiled coil</keyword>
<feature type="region of interest" description="Disordered" evidence="10">
    <location>
        <begin position="241"/>
        <end position="340"/>
    </location>
</feature>
<comment type="subcellular location">
    <subcellularLocation>
        <location evidence="1">Cytoplasm</location>
    </subcellularLocation>
    <subcellularLocation>
        <location evidence="2">Golgi apparatus</location>
    </subcellularLocation>
</comment>
<evidence type="ECO:0000256" key="7">
    <source>
        <dbReference type="ARBA" id="ARBA00023054"/>
    </source>
</evidence>
<gene>
    <name evidence="11" type="ORF">KC01_LOCUS21026</name>
</gene>
<feature type="region of interest" description="Disordered" evidence="10">
    <location>
        <begin position="1"/>
        <end position="105"/>
    </location>
</feature>
<evidence type="ECO:0000256" key="3">
    <source>
        <dbReference type="ARBA" id="ARBA00005599"/>
    </source>
</evidence>
<organism evidence="11 12">
    <name type="scientific">Knipowitschia caucasica</name>
    <name type="common">Caucasian dwarf goby</name>
    <name type="synonym">Pomatoschistus caucasicus</name>
    <dbReference type="NCBI Taxonomy" id="637954"/>
    <lineage>
        <taxon>Eukaryota</taxon>
        <taxon>Metazoa</taxon>
        <taxon>Chordata</taxon>
        <taxon>Craniata</taxon>
        <taxon>Vertebrata</taxon>
        <taxon>Euteleostomi</taxon>
        <taxon>Actinopterygii</taxon>
        <taxon>Neopterygii</taxon>
        <taxon>Teleostei</taxon>
        <taxon>Neoteleostei</taxon>
        <taxon>Acanthomorphata</taxon>
        <taxon>Gobiaria</taxon>
        <taxon>Gobiiformes</taxon>
        <taxon>Gobioidei</taxon>
        <taxon>Gobiidae</taxon>
        <taxon>Gobiinae</taxon>
        <taxon>Knipowitschia</taxon>
    </lineage>
</organism>
<evidence type="ECO:0000256" key="1">
    <source>
        <dbReference type="ARBA" id="ARBA00004496"/>
    </source>
</evidence>
<feature type="compositionally biased region" description="Basic and acidic residues" evidence="10">
    <location>
        <begin position="254"/>
        <end position="265"/>
    </location>
</feature>
<evidence type="ECO:0000313" key="12">
    <source>
        <dbReference type="Proteomes" id="UP001497482"/>
    </source>
</evidence>
<dbReference type="AlphaFoldDB" id="A0AAV2KSR4"/>
<dbReference type="GO" id="GO:0005794">
    <property type="term" value="C:Golgi apparatus"/>
    <property type="evidence" value="ECO:0007669"/>
    <property type="project" value="UniProtKB-SubCell"/>
</dbReference>
<evidence type="ECO:0000313" key="11">
    <source>
        <dbReference type="EMBL" id="CAL1591668.1"/>
    </source>
</evidence>
<evidence type="ECO:0000256" key="10">
    <source>
        <dbReference type="SAM" id="MobiDB-lite"/>
    </source>
</evidence>
<feature type="compositionally biased region" description="Low complexity" evidence="10">
    <location>
        <begin position="37"/>
        <end position="50"/>
    </location>
</feature>
<name>A0AAV2KSR4_KNICA</name>
<dbReference type="InterPro" id="IPR007033">
    <property type="entry name" value="GORAB"/>
</dbReference>
<evidence type="ECO:0000256" key="8">
    <source>
        <dbReference type="ARBA" id="ARBA00032512"/>
    </source>
</evidence>
<feature type="compositionally biased region" description="Acidic residues" evidence="10">
    <location>
        <begin position="299"/>
        <end position="313"/>
    </location>
</feature>
<dbReference type="EMBL" id="OZ035824">
    <property type="protein sequence ID" value="CAL1591668.1"/>
    <property type="molecule type" value="Genomic_DNA"/>
</dbReference>
<dbReference type="Proteomes" id="UP001497482">
    <property type="component" value="Chromosome 2"/>
</dbReference>
<sequence>MSGWAGFSDSELRKFQQNSDSVVPVSLGRGRKPVTRSRQQLQREQALAQSKSGPDPRPEPRPGTEPETRAETNGAENMSGLKNPAEEPETTPVLKELEKQEVEVRERSRLEQLQMEQKEMEEKNKRKKALLTRTIAQKSKQTRAESLKLQKIQKELQTLDDMVSNDISILRGRIEQASWDYSCARKRYEKAESEFVTSKLELHKKTEVKEQLTEHLCAIIQQNELRKALKLEELMSRLEMTTQEEQEAQEEQEREEKEEKEREEKEATEEPGPGGQDQNQLHKAQEEEEVSRLERTTQEEEEVGPGDQEEPKEEADPGGQEQTQEVNVTSQASSDPDPQS</sequence>
<dbReference type="PANTHER" id="PTHR21470">
    <property type="entry name" value="RAB6-INTERACTING PROTEIN GORAB"/>
    <property type="match status" value="1"/>
</dbReference>
<accession>A0AAV2KSR4</accession>
<keyword evidence="12" id="KW-1185">Reference proteome</keyword>
<evidence type="ECO:0000256" key="6">
    <source>
        <dbReference type="ARBA" id="ARBA00023034"/>
    </source>
</evidence>
<evidence type="ECO:0000256" key="2">
    <source>
        <dbReference type="ARBA" id="ARBA00004555"/>
    </source>
</evidence>
<evidence type="ECO:0000256" key="9">
    <source>
        <dbReference type="ARBA" id="ARBA00033032"/>
    </source>
</evidence>
<feature type="compositionally biased region" description="Basic and acidic residues" evidence="10">
    <location>
        <begin position="95"/>
        <end position="105"/>
    </location>
</feature>
<proteinExistence type="inferred from homology"/>
<keyword evidence="5" id="KW-0963">Cytoplasm</keyword>
<reference evidence="11 12" key="1">
    <citation type="submission" date="2024-04" db="EMBL/GenBank/DDBJ databases">
        <authorList>
            <person name="Waldvogel A.-M."/>
            <person name="Schoenle A."/>
        </authorList>
    </citation>
    <scope>NUCLEOTIDE SEQUENCE [LARGE SCALE GENOMIC DNA]</scope>
</reference>
<protein>
    <recommendedName>
        <fullName evidence="4">RAB6-interacting golgin</fullName>
    </recommendedName>
    <alternativeName>
        <fullName evidence="9">N-terminal kinase-like-binding protein 1</fullName>
    </alternativeName>
    <alternativeName>
        <fullName evidence="8">SCY1-like 1-binding protein 1</fullName>
    </alternativeName>
</protein>
<feature type="compositionally biased region" description="Acidic residues" evidence="10">
    <location>
        <begin position="242"/>
        <end position="253"/>
    </location>
</feature>